<dbReference type="RefSeq" id="WP_005807934.1">
    <property type="nucleotide sequence ID" value="NZ_CABKQQ010000004.1"/>
</dbReference>
<name>A0A0W1JMR9_DESHA</name>
<organism evidence="1 2">
    <name type="scientific">Desulfitobacterium hafniense</name>
    <name type="common">Desulfitobacterium frappieri</name>
    <dbReference type="NCBI Taxonomy" id="49338"/>
    <lineage>
        <taxon>Bacteria</taxon>
        <taxon>Bacillati</taxon>
        <taxon>Bacillota</taxon>
        <taxon>Clostridia</taxon>
        <taxon>Eubacteriales</taxon>
        <taxon>Desulfitobacteriaceae</taxon>
        <taxon>Desulfitobacterium</taxon>
    </lineage>
</organism>
<dbReference type="EMBL" id="LOCK01000011">
    <property type="protein sequence ID" value="KTE92773.1"/>
    <property type="molecule type" value="Genomic_DNA"/>
</dbReference>
<evidence type="ECO:0000313" key="1">
    <source>
        <dbReference type="EMBL" id="KTE92773.1"/>
    </source>
</evidence>
<protein>
    <submittedName>
        <fullName evidence="1">Uncharacterized protein</fullName>
    </submittedName>
</protein>
<dbReference type="AlphaFoldDB" id="A0A0W1JMR9"/>
<comment type="caution">
    <text evidence="1">The sequence shown here is derived from an EMBL/GenBank/DDBJ whole genome shotgun (WGS) entry which is preliminary data.</text>
</comment>
<evidence type="ECO:0000313" key="2">
    <source>
        <dbReference type="Proteomes" id="UP000054623"/>
    </source>
</evidence>
<proteinExistence type="predicted"/>
<gene>
    <name evidence="1" type="ORF">AT727_17780</name>
</gene>
<dbReference type="Proteomes" id="UP000054623">
    <property type="component" value="Unassembled WGS sequence"/>
</dbReference>
<accession>A0A0W1JMR9</accession>
<sequence length="248" mass="28821">MFKKMYLGIEIAHDYLRAIDINGSIVIDEPLDYAPWNSETGFLKAIDYCLSKEHKAFRKMNLFLSTPIEEFSNTESLRKIVSKDKRVSSITIIGNIIAAALGTLSSGIKLLGPGEFEKKLYIYSQKYATYFSLIWSGSVVEFLKIDKGYDEVNKIILSKGLFDLLTKVPVHVPKQYSSNPNMQSYLKFWNEEIKTVYISIPDLKRFSLEKRIDKYEVIYTNYSEFLITNGLKKIIDEMRMEVEYDRRH</sequence>
<reference evidence="1 2" key="1">
    <citation type="submission" date="2015-12" db="EMBL/GenBank/DDBJ databases">
        <title>Draft Genome Sequence of Desulfitobacterium hafniense Strain DH, a Sulfate-reducing Bacterium Isolated from Paddy Soils.</title>
        <authorList>
            <person name="Bao P."/>
            <person name="Zhang X."/>
            <person name="Li G."/>
        </authorList>
    </citation>
    <scope>NUCLEOTIDE SEQUENCE [LARGE SCALE GENOMIC DNA]</scope>
    <source>
        <strain evidence="1 2">DH</strain>
    </source>
</reference>